<comment type="caution">
    <text evidence="13">The sequence shown here is derived from an EMBL/GenBank/DDBJ whole genome shotgun (WGS) entry which is preliminary data.</text>
</comment>
<comment type="similarity">
    <text evidence="2">Belongs to the TonB family.</text>
</comment>
<dbReference type="PROSITE" id="PS52016">
    <property type="entry name" value="TONB_DEPENDENT_REC_3"/>
    <property type="match status" value="1"/>
</dbReference>
<evidence type="ECO:0000256" key="8">
    <source>
        <dbReference type="ARBA" id="ARBA00022989"/>
    </source>
</evidence>
<keyword evidence="4" id="KW-1003">Cell membrane</keyword>
<dbReference type="PANTHER" id="PTHR33446">
    <property type="entry name" value="PROTEIN TONB-RELATED"/>
    <property type="match status" value="1"/>
</dbReference>
<reference evidence="13 14" key="1">
    <citation type="journal article" date="2014" name="Int. J. Syst. Evol. Microbiol.">
        <title>Complete genome sequence of Corynebacterium casei LMG S-19264T (=DSM 44701T), isolated from a smear-ripened cheese.</title>
        <authorList>
            <consortium name="US DOE Joint Genome Institute (JGI-PGF)"/>
            <person name="Walter F."/>
            <person name="Albersmeier A."/>
            <person name="Kalinowski J."/>
            <person name="Ruckert C."/>
        </authorList>
    </citation>
    <scope>NUCLEOTIDE SEQUENCE [LARGE SCALE GENOMIC DNA]</scope>
    <source>
        <strain evidence="13 14">KCTC 12866</strain>
    </source>
</reference>
<protein>
    <recommendedName>
        <fullName evidence="12">TonB C-terminal domain-containing protein</fullName>
    </recommendedName>
</protein>
<keyword evidence="6 10" id="KW-0812">Transmembrane</keyword>
<keyword evidence="9 10" id="KW-0472">Membrane</keyword>
<dbReference type="EMBL" id="BMXF01000002">
    <property type="protein sequence ID" value="GHB68683.1"/>
    <property type="molecule type" value="Genomic_DNA"/>
</dbReference>
<keyword evidence="10" id="KW-0998">Cell outer membrane</keyword>
<dbReference type="Proteomes" id="UP000598271">
    <property type="component" value="Unassembled WGS sequence"/>
</dbReference>
<comment type="subcellular location">
    <subcellularLocation>
        <location evidence="1">Cell inner membrane</location>
        <topology evidence="1">Single-pass membrane protein</topology>
        <orientation evidence="1">Periplasmic side</orientation>
    </subcellularLocation>
    <subcellularLocation>
        <location evidence="10">Cell outer membrane</location>
        <topology evidence="10">Multi-pass membrane protein</topology>
    </subcellularLocation>
</comment>
<feature type="transmembrane region" description="Helical" evidence="11">
    <location>
        <begin position="60"/>
        <end position="80"/>
    </location>
</feature>
<dbReference type="SUPFAM" id="SSF56935">
    <property type="entry name" value="Porins"/>
    <property type="match status" value="1"/>
</dbReference>
<dbReference type="Gene3D" id="2.170.130.10">
    <property type="entry name" value="TonB-dependent receptor, plug domain"/>
    <property type="match status" value="1"/>
</dbReference>
<dbReference type="GO" id="GO:0031992">
    <property type="term" value="F:energy transducer activity"/>
    <property type="evidence" value="ECO:0007669"/>
    <property type="project" value="TreeGrafter"/>
</dbReference>
<organism evidence="13 14">
    <name type="scientific">Persicitalea jodogahamensis</name>
    <dbReference type="NCBI Taxonomy" id="402147"/>
    <lineage>
        <taxon>Bacteria</taxon>
        <taxon>Pseudomonadati</taxon>
        <taxon>Bacteroidota</taxon>
        <taxon>Cytophagia</taxon>
        <taxon>Cytophagales</taxon>
        <taxon>Spirosomataceae</taxon>
        <taxon>Persicitalea</taxon>
    </lineage>
</organism>
<dbReference type="GO" id="GO:0055085">
    <property type="term" value="P:transmembrane transport"/>
    <property type="evidence" value="ECO:0007669"/>
    <property type="project" value="InterPro"/>
</dbReference>
<dbReference type="SUPFAM" id="SSF49464">
    <property type="entry name" value="Carboxypeptidase regulatory domain-like"/>
    <property type="match status" value="1"/>
</dbReference>
<evidence type="ECO:0000256" key="7">
    <source>
        <dbReference type="ARBA" id="ARBA00022927"/>
    </source>
</evidence>
<dbReference type="InterPro" id="IPR037066">
    <property type="entry name" value="Plug_dom_sf"/>
</dbReference>
<dbReference type="PANTHER" id="PTHR33446:SF2">
    <property type="entry name" value="PROTEIN TONB"/>
    <property type="match status" value="1"/>
</dbReference>
<evidence type="ECO:0000256" key="10">
    <source>
        <dbReference type="PROSITE-ProRule" id="PRU01360"/>
    </source>
</evidence>
<keyword evidence="14" id="KW-1185">Reference proteome</keyword>
<accession>A0A8J3GA89</accession>
<evidence type="ECO:0000256" key="3">
    <source>
        <dbReference type="ARBA" id="ARBA00022448"/>
    </source>
</evidence>
<evidence type="ECO:0000256" key="2">
    <source>
        <dbReference type="ARBA" id="ARBA00006555"/>
    </source>
</evidence>
<feature type="domain" description="TonB C-terminal" evidence="12">
    <location>
        <begin position="233"/>
        <end position="325"/>
    </location>
</feature>
<dbReference type="SUPFAM" id="SSF74653">
    <property type="entry name" value="TolA/TonB C-terminal domain"/>
    <property type="match status" value="1"/>
</dbReference>
<dbReference type="GO" id="GO:0009279">
    <property type="term" value="C:cell outer membrane"/>
    <property type="evidence" value="ECO:0007669"/>
    <property type="project" value="UniProtKB-SubCell"/>
</dbReference>
<sequence>MKIPTHLRQTSFTRVCHSAQLLLDYALGDPFDALTNKFLNSSTLKNRIAMLYKNRNSKWALGKYLAVVAFVGSVALLMAFKPTVKNETFAQTTQMIKVQGIVVNSYKMPLPDVLVKTSKRRNVFVTDLLGQYEMMVPAGSQLQFSGQKYKPIVVDLNDEDRIVNIVLAASDATDSSVANVYPIIKEETVDPDRRGFGQLIPKFMPDTKPRSDSALTLKYHFLSDNSQPPAFPGGSDGLREFIARNVTYPARASRANVQGKALLSFVVSENGEVQNVEVLKSPGFGLKEESLQLLASMPTWVPGQQNGKKVEMPYQLILDYRLATDSRKAGTLEARAYLYGEAASYAVVRFYQPIRQRPHSVMVYFKGFGDKYGLDNALYVLDGKPVGNQEAMGKIPADHIASVNIVRGAAAQKLYGEKGANGVVAIVTKKAAKKM</sequence>
<keyword evidence="8 11" id="KW-1133">Transmembrane helix</keyword>
<dbReference type="InterPro" id="IPR037682">
    <property type="entry name" value="TonB_C"/>
</dbReference>
<keyword evidence="7" id="KW-0653">Protein transport</keyword>
<dbReference type="GO" id="GO:0098797">
    <property type="term" value="C:plasma membrane protein complex"/>
    <property type="evidence" value="ECO:0007669"/>
    <property type="project" value="TreeGrafter"/>
</dbReference>
<comment type="similarity">
    <text evidence="10">Belongs to the TonB-dependent receptor family.</text>
</comment>
<dbReference type="Gene3D" id="3.30.1150.10">
    <property type="match status" value="1"/>
</dbReference>
<evidence type="ECO:0000313" key="13">
    <source>
        <dbReference type="EMBL" id="GHB68683.1"/>
    </source>
</evidence>
<dbReference type="InterPro" id="IPR051045">
    <property type="entry name" value="TonB-dependent_transducer"/>
</dbReference>
<evidence type="ECO:0000256" key="6">
    <source>
        <dbReference type="ARBA" id="ARBA00022692"/>
    </source>
</evidence>
<keyword evidence="3 10" id="KW-0813">Transport</keyword>
<dbReference type="InterPro" id="IPR008969">
    <property type="entry name" value="CarboxyPept-like_regulatory"/>
</dbReference>
<dbReference type="NCBIfam" id="TIGR01352">
    <property type="entry name" value="tonB_Cterm"/>
    <property type="match status" value="1"/>
</dbReference>
<dbReference type="GO" id="GO:0015031">
    <property type="term" value="P:protein transport"/>
    <property type="evidence" value="ECO:0007669"/>
    <property type="project" value="UniProtKB-KW"/>
</dbReference>
<evidence type="ECO:0000256" key="1">
    <source>
        <dbReference type="ARBA" id="ARBA00004383"/>
    </source>
</evidence>
<name>A0A8J3GA89_9BACT</name>
<keyword evidence="5" id="KW-0997">Cell inner membrane</keyword>
<evidence type="ECO:0000256" key="11">
    <source>
        <dbReference type="SAM" id="Phobius"/>
    </source>
</evidence>
<dbReference type="InterPro" id="IPR006260">
    <property type="entry name" value="TonB/TolA_C"/>
</dbReference>
<evidence type="ECO:0000259" key="12">
    <source>
        <dbReference type="PROSITE" id="PS52015"/>
    </source>
</evidence>
<evidence type="ECO:0000313" key="14">
    <source>
        <dbReference type="Proteomes" id="UP000598271"/>
    </source>
</evidence>
<keyword evidence="10" id="KW-1134">Transmembrane beta strand</keyword>
<evidence type="ECO:0000256" key="9">
    <source>
        <dbReference type="ARBA" id="ARBA00023136"/>
    </source>
</evidence>
<evidence type="ECO:0000256" key="4">
    <source>
        <dbReference type="ARBA" id="ARBA00022475"/>
    </source>
</evidence>
<dbReference type="InterPro" id="IPR039426">
    <property type="entry name" value="TonB-dep_rcpt-like"/>
</dbReference>
<dbReference type="InterPro" id="IPR012910">
    <property type="entry name" value="Plug_dom"/>
</dbReference>
<dbReference type="AlphaFoldDB" id="A0A8J3GA89"/>
<proteinExistence type="inferred from homology"/>
<dbReference type="PROSITE" id="PS52015">
    <property type="entry name" value="TONB_CTD"/>
    <property type="match status" value="1"/>
</dbReference>
<dbReference type="Pfam" id="PF07715">
    <property type="entry name" value="Plug"/>
    <property type="match status" value="1"/>
</dbReference>
<gene>
    <name evidence="13" type="ORF">GCM10007390_22660</name>
</gene>
<evidence type="ECO:0000256" key="5">
    <source>
        <dbReference type="ARBA" id="ARBA00022519"/>
    </source>
</evidence>
<dbReference type="Pfam" id="PF03544">
    <property type="entry name" value="TonB_C"/>
    <property type="match status" value="1"/>
</dbReference>